<sequence>MEDLRDLALSIVDGVRAGSSALVTGPSGTGKSSLLRTVQDRLDAAGVAARALRADAWAPDHDEADDATAVLLVDDLESAPEDLLSRLSAHTEHGGRVVAMFETGRHPRAYSTRALRTVYGSHPLGHDAATVHRTHLTPLDDETMARFLHAHAGEEPLDSHTLRAITTLALGRRAWAMDLLSLARAEQIQADPFPSINPLLAPGDAPLPALQSLRASLATVSPECAAAAVALSGIEPLDELGLGALVDPAIVETLTVAGVLVPTGGSQQLEVPAFVAIALRQRSSFDQVERCRREIATGLLGQELVGVPLSERDTLYCVRALAPDDLLDADLSEALRRLVARAVTRLTTFGEAAQVRAAVLRLASHRLELPPLARARALAALGNTNEAVRVVDAITDDDPDVRLATRFARSVLLAETAEAPMPGGTDDVRDQDAATELVLQWWSRTEPLGDATPLVRAVAAQHPDPGVAALAALLVDLDAVWAGLVPPHTSTLHAPNPLPAATMPTSPVLSDVTGTILVAQALVLLLIGEASARREPLLELAARLPDRDHHERWLRHVVASSTAATFGEMGRGLREWQLFAGSVPRLVPARLRHYVEQVGAALDAVSDPTREPDDLERLSSEYPYRILLYFAGLHGPLQALRTGLEPKAGALPLIRLARAHLDATHERNPAQLTRIAGIFREYDMWLPSAYAFGDARRIYVGRRAVGKAQACDAELAAVRDKIRRNAPWLSADSAVSDVPETLTPRELEAARLAARGLRNRDIAEVLECGVRTVESHLAQARAKLGADSREDLARLLPPDEGD</sequence>
<dbReference type="SUPFAM" id="SSF46894">
    <property type="entry name" value="C-terminal effector domain of the bipartite response regulators"/>
    <property type="match status" value="1"/>
</dbReference>
<dbReference type="InterPro" id="IPR036388">
    <property type="entry name" value="WH-like_DNA-bd_sf"/>
</dbReference>
<evidence type="ECO:0000313" key="8">
    <source>
        <dbReference type="Proteomes" id="UP000659061"/>
    </source>
</evidence>
<feature type="domain" description="HTH luxR-type" evidence="4">
    <location>
        <begin position="735"/>
        <end position="800"/>
    </location>
</feature>
<dbReference type="Proteomes" id="UP000659061">
    <property type="component" value="Unassembled WGS sequence"/>
</dbReference>
<reference evidence="6 7" key="1">
    <citation type="submission" date="2020-07" db="EMBL/GenBank/DDBJ databases">
        <title>Sequencing the genomes of 1000 actinobacteria strains.</title>
        <authorList>
            <person name="Klenk H.-P."/>
        </authorList>
    </citation>
    <scope>NUCLEOTIDE SEQUENCE [LARGE SCALE GENOMIC DNA]</scope>
    <source>
        <strain evidence="6 7">DSM 19087</strain>
    </source>
</reference>
<dbReference type="InterPro" id="IPR016032">
    <property type="entry name" value="Sig_transdc_resp-reg_C-effctor"/>
</dbReference>
<keyword evidence="1" id="KW-0805">Transcription regulation</keyword>
<dbReference type="GO" id="GO:0003677">
    <property type="term" value="F:DNA binding"/>
    <property type="evidence" value="ECO:0007669"/>
    <property type="project" value="UniProtKB-KW"/>
</dbReference>
<keyword evidence="7" id="KW-1185">Reference proteome</keyword>
<accession>A0A8I0FS23</accession>
<evidence type="ECO:0000313" key="6">
    <source>
        <dbReference type="EMBL" id="NYI37428.1"/>
    </source>
</evidence>
<dbReference type="EMBL" id="JACWMT010000001">
    <property type="protein sequence ID" value="MBD1268665.1"/>
    <property type="molecule type" value="Genomic_DNA"/>
</dbReference>
<comment type="caution">
    <text evidence="5">The sequence shown here is derived from an EMBL/GenBank/DDBJ whole genome shotgun (WGS) entry which is preliminary data.</text>
</comment>
<dbReference type="GO" id="GO:0006355">
    <property type="term" value="P:regulation of DNA-templated transcription"/>
    <property type="evidence" value="ECO:0007669"/>
    <property type="project" value="InterPro"/>
</dbReference>
<name>A0A8I0FS23_9ACTN</name>
<proteinExistence type="predicted"/>
<dbReference type="Proteomes" id="UP000587211">
    <property type="component" value="Unassembled WGS sequence"/>
</dbReference>
<evidence type="ECO:0000256" key="3">
    <source>
        <dbReference type="ARBA" id="ARBA00023163"/>
    </source>
</evidence>
<dbReference type="CDD" id="cd06170">
    <property type="entry name" value="LuxR_C_like"/>
    <property type="match status" value="1"/>
</dbReference>
<dbReference type="PANTHER" id="PTHR44688:SF16">
    <property type="entry name" value="DNA-BINDING TRANSCRIPTIONAL ACTIVATOR DEVR_DOSR"/>
    <property type="match status" value="1"/>
</dbReference>
<dbReference type="EMBL" id="JACBZN010000001">
    <property type="protein sequence ID" value="NYI37428.1"/>
    <property type="molecule type" value="Genomic_DNA"/>
</dbReference>
<keyword evidence="3" id="KW-0804">Transcription</keyword>
<gene>
    <name evidence="6" type="ORF">BJ975_000803</name>
    <name evidence="5" type="ORF">IDH50_00290</name>
</gene>
<dbReference type="SMART" id="SM00421">
    <property type="entry name" value="HTH_LUXR"/>
    <property type="match status" value="1"/>
</dbReference>
<reference evidence="5" key="2">
    <citation type="submission" date="2020-09" db="EMBL/GenBank/DDBJ databases">
        <title>Novel species in genus Aeromicrobium.</title>
        <authorList>
            <person name="Zhang G."/>
        </authorList>
    </citation>
    <scope>NUCLEOTIDE SEQUENCE</scope>
    <source>
        <strain evidence="5">SSW1-57</strain>
    </source>
</reference>
<dbReference type="SUPFAM" id="SSF52540">
    <property type="entry name" value="P-loop containing nucleoside triphosphate hydrolases"/>
    <property type="match status" value="1"/>
</dbReference>
<evidence type="ECO:0000256" key="2">
    <source>
        <dbReference type="ARBA" id="ARBA00023125"/>
    </source>
</evidence>
<dbReference type="Pfam" id="PF00196">
    <property type="entry name" value="GerE"/>
    <property type="match status" value="1"/>
</dbReference>
<dbReference type="PRINTS" id="PR00038">
    <property type="entry name" value="HTHLUXR"/>
</dbReference>
<dbReference type="Gene3D" id="1.10.10.10">
    <property type="entry name" value="Winged helix-like DNA-binding domain superfamily/Winged helix DNA-binding domain"/>
    <property type="match status" value="1"/>
</dbReference>
<evidence type="ECO:0000313" key="5">
    <source>
        <dbReference type="EMBL" id="MBD1268665.1"/>
    </source>
</evidence>
<evidence type="ECO:0000313" key="7">
    <source>
        <dbReference type="Proteomes" id="UP000587211"/>
    </source>
</evidence>
<keyword evidence="2 6" id="KW-0238">DNA-binding</keyword>
<dbReference type="AlphaFoldDB" id="A0A8I0FS23"/>
<protein>
    <submittedName>
        <fullName evidence="6">DNA-binding CsgD family transcriptional regulator</fullName>
    </submittedName>
    <submittedName>
        <fullName evidence="5">Helix-turn-helix domain-containing protein</fullName>
    </submittedName>
</protein>
<evidence type="ECO:0000256" key="1">
    <source>
        <dbReference type="ARBA" id="ARBA00023015"/>
    </source>
</evidence>
<evidence type="ECO:0000259" key="4">
    <source>
        <dbReference type="PROSITE" id="PS50043"/>
    </source>
</evidence>
<dbReference type="PROSITE" id="PS50043">
    <property type="entry name" value="HTH_LUXR_2"/>
    <property type="match status" value="1"/>
</dbReference>
<dbReference type="InterPro" id="IPR027417">
    <property type="entry name" value="P-loop_NTPase"/>
</dbReference>
<dbReference type="RefSeq" id="WP_179423898.1">
    <property type="nucleotide sequence ID" value="NZ_BAAAMP010000002.1"/>
</dbReference>
<organism evidence="5 8">
    <name type="scientific">Aeromicrobium tamlense</name>
    <dbReference type="NCBI Taxonomy" id="375541"/>
    <lineage>
        <taxon>Bacteria</taxon>
        <taxon>Bacillati</taxon>
        <taxon>Actinomycetota</taxon>
        <taxon>Actinomycetes</taxon>
        <taxon>Propionibacteriales</taxon>
        <taxon>Nocardioidaceae</taxon>
        <taxon>Aeromicrobium</taxon>
    </lineage>
</organism>
<dbReference type="PANTHER" id="PTHR44688">
    <property type="entry name" value="DNA-BINDING TRANSCRIPTIONAL ACTIVATOR DEVR_DOSR"/>
    <property type="match status" value="1"/>
</dbReference>
<dbReference type="InterPro" id="IPR000792">
    <property type="entry name" value="Tscrpt_reg_LuxR_C"/>
</dbReference>